<organism evidence="1 2">
    <name type="scientific">Sneathiella chungangensis</name>
    <dbReference type="NCBI Taxonomy" id="1418234"/>
    <lineage>
        <taxon>Bacteria</taxon>
        <taxon>Pseudomonadati</taxon>
        <taxon>Pseudomonadota</taxon>
        <taxon>Alphaproteobacteria</taxon>
        <taxon>Sneathiellales</taxon>
        <taxon>Sneathiellaceae</taxon>
        <taxon>Sneathiella</taxon>
    </lineage>
</organism>
<dbReference type="RefSeq" id="WP_161339109.1">
    <property type="nucleotide sequence ID" value="NZ_JBHSDG010000004.1"/>
</dbReference>
<proteinExistence type="predicted"/>
<dbReference type="Gene3D" id="1.10.10.410">
    <property type="match status" value="1"/>
</dbReference>
<dbReference type="PANTHER" id="PTHR28055">
    <property type="entry name" value="ALTERED INHERITANCE OF MITOCHONDRIA PROTEIN 41, MITOCHONDRIAL"/>
    <property type="match status" value="1"/>
</dbReference>
<dbReference type="InterPro" id="IPR042184">
    <property type="entry name" value="YqeY/Aim41_N"/>
</dbReference>
<dbReference type="PANTHER" id="PTHR28055:SF1">
    <property type="entry name" value="ALTERED INHERITANCE OF MITOCHONDRIA PROTEIN 41, MITOCHONDRIAL"/>
    <property type="match status" value="1"/>
</dbReference>
<dbReference type="Pfam" id="PF09424">
    <property type="entry name" value="YqeY"/>
    <property type="match status" value="1"/>
</dbReference>
<dbReference type="SUPFAM" id="SSF89095">
    <property type="entry name" value="GatB/YqeY motif"/>
    <property type="match status" value="1"/>
</dbReference>
<protein>
    <submittedName>
        <fullName evidence="1">GatB/YqeY domain-containing protein</fullName>
    </submittedName>
</protein>
<name>A0A845MGA5_9PROT</name>
<dbReference type="AlphaFoldDB" id="A0A845MGA5"/>
<comment type="caution">
    <text evidence="1">The sequence shown here is derived from an EMBL/GenBank/DDBJ whole genome shotgun (WGS) entry which is preliminary data.</text>
</comment>
<sequence length="152" mass="16981">MLRNEIKESLKEAMKSKDKRRISTLRLIIATLQDRDLAARDKGAEGGITDDEILQMLTTMVRQRKDSIAAYEKGGRVDLAASEQEEIDIISDYLPKQFDEAETRAAVEEVIAEIEAKGLKDMGRTMAELKNRFAGQMDFSKASAIVKDMLGA</sequence>
<keyword evidence="2" id="KW-1185">Reference proteome</keyword>
<reference evidence="1 2" key="1">
    <citation type="journal article" date="2014" name="Int. J. Syst. Evol. Microbiol.">
        <title>Sneathiella chungangensis sp. nov., isolated from a marine sand, and emended description of the genus Sneathiella.</title>
        <authorList>
            <person name="Siamphan C."/>
            <person name="Kim H."/>
            <person name="Lee J.S."/>
            <person name="Kim W."/>
        </authorList>
    </citation>
    <scope>NUCLEOTIDE SEQUENCE [LARGE SCALE GENOMIC DNA]</scope>
    <source>
        <strain evidence="1 2">KCTC 32476</strain>
    </source>
</reference>
<dbReference type="InterPro" id="IPR003789">
    <property type="entry name" value="Asn/Gln_tRNA_amidoTrase-B-like"/>
</dbReference>
<gene>
    <name evidence="1" type="ORF">GQF03_09925</name>
</gene>
<dbReference type="InterPro" id="IPR019004">
    <property type="entry name" value="YqeY/Aim41"/>
</dbReference>
<accession>A0A845MGA5</accession>
<dbReference type="Proteomes" id="UP000445696">
    <property type="component" value="Unassembled WGS sequence"/>
</dbReference>
<dbReference type="OrthoDB" id="9788127at2"/>
<evidence type="ECO:0000313" key="2">
    <source>
        <dbReference type="Proteomes" id="UP000445696"/>
    </source>
</evidence>
<dbReference type="Gene3D" id="1.10.1510.10">
    <property type="entry name" value="Uncharacterised protein YqeY/AIM41 PF09424, N-terminal domain"/>
    <property type="match status" value="1"/>
</dbReference>
<dbReference type="EMBL" id="WTVA01000004">
    <property type="protein sequence ID" value="MZR22652.1"/>
    <property type="molecule type" value="Genomic_DNA"/>
</dbReference>
<dbReference type="GO" id="GO:0016884">
    <property type="term" value="F:carbon-nitrogen ligase activity, with glutamine as amido-N-donor"/>
    <property type="evidence" value="ECO:0007669"/>
    <property type="project" value="InterPro"/>
</dbReference>
<dbReference type="InterPro" id="IPR023168">
    <property type="entry name" value="GatB_Yqey_C_2"/>
</dbReference>
<evidence type="ECO:0000313" key="1">
    <source>
        <dbReference type="EMBL" id="MZR22652.1"/>
    </source>
</evidence>